<dbReference type="EMBL" id="LR899012">
    <property type="protein sequence ID" value="CAD7087327.1"/>
    <property type="molecule type" value="Genomic_DNA"/>
</dbReference>
<evidence type="ECO:0000256" key="4">
    <source>
        <dbReference type="ARBA" id="ARBA00022705"/>
    </source>
</evidence>
<dbReference type="CDD" id="cd00009">
    <property type="entry name" value="AAA"/>
    <property type="match status" value="1"/>
</dbReference>
<evidence type="ECO:0000256" key="8">
    <source>
        <dbReference type="SAM" id="MobiDB-lite"/>
    </source>
</evidence>
<reference evidence="10 11" key="1">
    <citation type="submission" date="2020-11" db="EMBL/GenBank/DDBJ databases">
        <authorList>
            <person name="Wallbank WR R."/>
            <person name="Pardo Diaz C."/>
            <person name="Kozak K."/>
            <person name="Martin S."/>
            <person name="Jiggins C."/>
            <person name="Moest M."/>
            <person name="Warren A I."/>
            <person name="Generalovic N T."/>
            <person name="Byers J.R.P. K."/>
            <person name="Montejo-Kovacevich G."/>
            <person name="Yen C E."/>
        </authorList>
    </citation>
    <scope>NUCLEOTIDE SEQUENCE [LARGE SCALE GENOMIC DNA]</scope>
</reference>
<evidence type="ECO:0000256" key="3">
    <source>
        <dbReference type="ARBA" id="ARBA00022618"/>
    </source>
</evidence>
<dbReference type="InParanoid" id="A0A7R8UUN9"/>
<dbReference type="GO" id="GO:0006270">
    <property type="term" value="P:DNA replication initiation"/>
    <property type="evidence" value="ECO:0007669"/>
    <property type="project" value="UniProtKB-UniRule"/>
</dbReference>
<feature type="compositionally biased region" description="Basic residues" evidence="8">
    <location>
        <begin position="56"/>
        <end position="65"/>
    </location>
</feature>
<keyword evidence="6" id="KW-0131">Cell cycle</keyword>
<dbReference type="InterPro" id="IPR027417">
    <property type="entry name" value="P-loop_NTPase"/>
</dbReference>
<dbReference type="Gene3D" id="1.10.8.60">
    <property type="match status" value="1"/>
</dbReference>
<feature type="compositionally biased region" description="Basic and acidic residues" evidence="8">
    <location>
        <begin position="103"/>
        <end position="116"/>
    </location>
</feature>
<dbReference type="OrthoDB" id="1926878at2759"/>
<dbReference type="AlphaFoldDB" id="A0A7R8UUN9"/>
<evidence type="ECO:0000256" key="1">
    <source>
        <dbReference type="ARBA" id="ARBA00004123"/>
    </source>
</evidence>
<dbReference type="FunCoup" id="A0A7R8UUN9">
    <property type="interactions" value="1307"/>
</dbReference>
<feature type="compositionally biased region" description="Polar residues" evidence="8">
    <location>
        <begin position="33"/>
        <end position="53"/>
    </location>
</feature>
<name>A0A7R8UUN9_HERIL</name>
<dbReference type="SUPFAM" id="SSF52540">
    <property type="entry name" value="P-loop containing nucleoside triphosphate hydrolases"/>
    <property type="match status" value="1"/>
</dbReference>
<dbReference type="FunFam" id="1.10.10.10:FF:000265">
    <property type="entry name" value="Cell division control protein"/>
    <property type="match status" value="1"/>
</dbReference>
<keyword evidence="3" id="KW-0132">Cell division</keyword>
<dbReference type="SMART" id="SM01074">
    <property type="entry name" value="Cdc6_C"/>
    <property type="match status" value="1"/>
</dbReference>
<comment type="function">
    <text evidence="7">Involved in the initiation of DNA replication. Also participates in checkpoint controls that ensure DNA replication is completed before mitosis is initiated.</text>
</comment>
<dbReference type="InterPro" id="IPR050311">
    <property type="entry name" value="ORC1/CDC6"/>
</dbReference>
<dbReference type="GO" id="GO:0003688">
    <property type="term" value="F:DNA replication origin binding"/>
    <property type="evidence" value="ECO:0007669"/>
    <property type="project" value="TreeGrafter"/>
</dbReference>
<dbReference type="PIRSF" id="PIRSF001767">
    <property type="entry name" value="Cdc6"/>
    <property type="match status" value="1"/>
</dbReference>
<dbReference type="InterPro" id="IPR016314">
    <property type="entry name" value="Cdc6/18"/>
</dbReference>
<evidence type="ECO:0000259" key="9">
    <source>
        <dbReference type="SMART" id="SM01074"/>
    </source>
</evidence>
<keyword evidence="5 7" id="KW-0539">Nucleus</keyword>
<sequence length="534" mass="59134">MPLITRRAASSRHKTSTKDVLSEINGEIDDASTRNVNGTSKSINDEVINTENGLKTPKRNNKRASKLACNGHTDESDTETSSPPKQPKSDPALFSPSSLIRNLRIDDQPDKEERSKSPRKSSLSRYGNARKVLNGAETDDLPGREAEIQELRSFFLSHLESGTSGSLYVSGQPGTGKTACLTHILRSEEISSNFTKVYINCTGVSTVGSIYKKICTELRLKLDGKTEKDSLRAIEKYLSGKHKMLLMILDEVDQLAGRKQSILYTIFEWPAKPNSKLVLVSIANQLDLTDRTLTRLNAKCDLKPKLMHFSPYSREQLITIFKSRLEAAGVLNVFSPGTLQLLSAKVAAVSGDVRRALDIGRRVVELAEQQQKKPKSKVDLTELGIDGSPPKKQNQTTQGAVPMQLVVSVLNNVYGASQTLSNDIEDTFPLQQKILICCLLLILENDKNKDITIGRLHDVFKRVCSKRNLMAVDQAEFVGLCSLVETRGIVRVIGKKEPRLSKIVLQWDQGEVTAALKDKQLIAAILQDTLCLKR</sequence>
<evidence type="ECO:0000313" key="11">
    <source>
        <dbReference type="Proteomes" id="UP000594454"/>
    </source>
</evidence>
<dbReference type="Proteomes" id="UP000594454">
    <property type="component" value="Chromosome 4"/>
</dbReference>
<protein>
    <recommendedName>
        <fullName evidence="7">Cell division control protein</fullName>
    </recommendedName>
</protein>
<dbReference type="GO" id="GO:0005634">
    <property type="term" value="C:nucleus"/>
    <property type="evidence" value="ECO:0007669"/>
    <property type="project" value="UniProtKB-SubCell"/>
</dbReference>
<evidence type="ECO:0000256" key="6">
    <source>
        <dbReference type="ARBA" id="ARBA00023306"/>
    </source>
</evidence>
<dbReference type="PANTHER" id="PTHR10763:SF26">
    <property type="entry name" value="CELL DIVISION CONTROL PROTEIN 6 HOMOLOG"/>
    <property type="match status" value="1"/>
</dbReference>
<dbReference type="OMA" id="WPTDEVY"/>
<dbReference type="GO" id="GO:0016887">
    <property type="term" value="F:ATP hydrolysis activity"/>
    <property type="evidence" value="ECO:0007669"/>
    <property type="project" value="InterPro"/>
</dbReference>
<dbReference type="InterPro" id="IPR036390">
    <property type="entry name" value="WH_DNA-bd_sf"/>
</dbReference>
<dbReference type="Pfam" id="PF22606">
    <property type="entry name" value="Cdc6-ORC-like_ATPase_lid"/>
    <property type="match status" value="1"/>
</dbReference>
<dbReference type="Gene3D" id="3.40.50.300">
    <property type="entry name" value="P-loop containing nucleotide triphosphate hydrolases"/>
    <property type="match status" value="1"/>
</dbReference>
<dbReference type="FunFam" id="3.40.50.300:FF:000547">
    <property type="entry name" value="Cell division control protein"/>
    <property type="match status" value="1"/>
</dbReference>
<feature type="region of interest" description="Disordered" evidence="8">
    <location>
        <begin position="1"/>
        <end position="141"/>
    </location>
</feature>
<comment type="subcellular location">
    <subcellularLocation>
        <location evidence="1 7">Nucleus</location>
    </subcellularLocation>
</comment>
<feature type="region of interest" description="Disordered" evidence="8">
    <location>
        <begin position="375"/>
        <end position="398"/>
    </location>
</feature>
<proteinExistence type="inferred from homology"/>
<dbReference type="Gene3D" id="1.10.10.10">
    <property type="entry name" value="Winged helix-like DNA-binding domain superfamily/Winged helix DNA-binding domain"/>
    <property type="match status" value="1"/>
</dbReference>
<dbReference type="GO" id="GO:0033314">
    <property type="term" value="P:mitotic DNA replication checkpoint signaling"/>
    <property type="evidence" value="ECO:0007669"/>
    <property type="project" value="TreeGrafter"/>
</dbReference>
<dbReference type="InterPro" id="IPR049945">
    <property type="entry name" value="AAA_22"/>
</dbReference>
<evidence type="ECO:0000256" key="7">
    <source>
        <dbReference type="PIRNR" id="PIRNR001767"/>
    </source>
</evidence>
<dbReference type="GO" id="GO:0051301">
    <property type="term" value="P:cell division"/>
    <property type="evidence" value="ECO:0007669"/>
    <property type="project" value="UniProtKB-UniRule"/>
</dbReference>
<dbReference type="InterPro" id="IPR054425">
    <property type="entry name" value="Cdc6_ORC1-like_ATPase_lid"/>
</dbReference>
<keyword evidence="11" id="KW-1185">Reference proteome</keyword>
<dbReference type="PANTHER" id="PTHR10763">
    <property type="entry name" value="CELL DIVISION CONTROL PROTEIN 6-RELATED"/>
    <property type="match status" value="1"/>
</dbReference>
<feature type="domain" description="Cdc6 C-terminal" evidence="9">
    <location>
        <begin position="436"/>
        <end position="516"/>
    </location>
</feature>
<evidence type="ECO:0000313" key="10">
    <source>
        <dbReference type="EMBL" id="CAD7087327.1"/>
    </source>
</evidence>
<dbReference type="InterPro" id="IPR015163">
    <property type="entry name" value="Cdc6_C"/>
</dbReference>
<organism evidence="10 11">
    <name type="scientific">Hermetia illucens</name>
    <name type="common">Black soldier fly</name>
    <dbReference type="NCBI Taxonomy" id="343691"/>
    <lineage>
        <taxon>Eukaryota</taxon>
        <taxon>Metazoa</taxon>
        <taxon>Ecdysozoa</taxon>
        <taxon>Arthropoda</taxon>
        <taxon>Hexapoda</taxon>
        <taxon>Insecta</taxon>
        <taxon>Pterygota</taxon>
        <taxon>Neoptera</taxon>
        <taxon>Endopterygota</taxon>
        <taxon>Diptera</taxon>
        <taxon>Brachycera</taxon>
        <taxon>Stratiomyomorpha</taxon>
        <taxon>Stratiomyidae</taxon>
        <taxon>Hermetiinae</taxon>
        <taxon>Hermetia</taxon>
    </lineage>
</organism>
<accession>A0A7R8UUN9</accession>
<dbReference type="SUPFAM" id="SSF46785">
    <property type="entry name" value="Winged helix' DNA-binding domain"/>
    <property type="match status" value="1"/>
</dbReference>
<gene>
    <name evidence="10" type="ORF">HERILL_LOCUS10043</name>
</gene>
<dbReference type="Pfam" id="PF13401">
    <property type="entry name" value="AAA_22"/>
    <property type="match status" value="1"/>
</dbReference>
<dbReference type="InterPro" id="IPR036388">
    <property type="entry name" value="WH-like_DNA-bd_sf"/>
</dbReference>
<keyword evidence="4" id="KW-0235">DNA replication</keyword>
<comment type="similarity">
    <text evidence="2 7">Belongs to the CDC6/cdc18 family.</text>
</comment>
<evidence type="ECO:0000256" key="5">
    <source>
        <dbReference type="ARBA" id="ARBA00023242"/>
    </source>
</evidence>
<evidence type="ECO:0000256" key="2">
    <source>
        <dbReference type="ARBA" id="ARBA00006184"/>
    </source>
</evidence>
<dbReference type="Pfam" id="PF09079">
    <property type="entry name" value="WHD_Cdc6"/>
    <property type="match status" value="1"/>
</dbReference>